<dbReference type="EMBL" id="JACEIK010009256">
    <property type="protein sequence ID" value="MCE3052157.1"/>
    <property type="molecule type" value="Genomic_DNA"/>
</dbReference>
<comment type="caution">
    <text evidence="1">The sequence shown here is derived from an EMBL/GenBank/DDBJ whole genome shotgun (WGS) entry which is preliminary data.</text>
</comment>
<dbReference type="InterPro" id="IPR036396">
    <property type="entry name" value="Cyt_P450_sf"/>
</dbReference>
<keyword evidence="2" id="KW-1185">Reference proteome</keyword>
<sequence length="82" mass="9130">EKDNGKIDSKYIIQEKRGRNVITINEDVADVMLNNTSKELTDELLSDNIIDLMIPGEDSVPVLITLAVKYLSNCPVALQQLT</sequence>
<dbReference type="Gene3D" id="1.10.630.10">
    <property type="entry name" value="Cytochrome P450"/>
    <property type="match status" value="1"/>
</dbReference>
<accession>A0ABS8WRQ4</accession>
<evidence type="ECO:0000313" key="2">
    <source>
        <dbReference type="Proteomes" id="UP000823775"/>
    </source>
</evidence>
<gene>
    <name evidence="1" type="ORF">HAX54_051723</name>
</gene>
<dbReference type="SUPFAM" id="SSF48264">
    <property type="entry name" value="Cytochrome P450"/>
    <property type="match status" value="1"/>
</dbReference>
<feature type="non-terminal residue" evidence="1">
    <location>
        <position position="1"/>
    </location>
</feature>
<feature type="non-terminal residue" evidence="1">
    <location>
        <position position="82"/>
    </location>
</feature>
<protein>
    <submittedName>
        <fullName evidence="1">Uncharacterized protein</fullName>
    </submittedName>
</protein>
<proteinExistence type="predicted"/>
<dbReference type="Proteomes" id="UP000823775">
    <property type="component" value="Unassembled WGS sequence"/>
</dbReference>
<name>A0ABS8WRQ4_DATST</name>
<evidence type="ECO:0000313" key="1">
    <source>
        <dbReference type="EMBL" id="MCE3052157.1"/>
    </source>
</evidence>
<organism evidence="1 2">
    <name type="scientific">Datura stramonium</name>
    <name type="common">Jimsonweed</name>
    <name type="synonym">Common thornapple</name>
    <dbReference type="NCBI Taxonomy" id="4076"/>
    <lineage>
        <taxon>Eukaryota</taxon>
        <taxon>Viridiplantae</taxon>
        <taxon>Streptophyta</taxon>
        <taxon>Embryophyta</taxon>
        <taxon>Tracheophyta</taxon>
        <taxon>Spermatophyta</taxon>
        <taxon>Magnoliopsida</taxon>
        <taxon>eudicotyledons</taxon>
        <taxon>Gunneridae</taxon>
        <taxon>Pentapetalae</taxon>
        <taxon>asterids</taxon>
        <taxon>lamiids</taxon>
        <taxon>Solanales</taxon>
        <taxon>Solanaceae</taxon>
        <taxon>Solanoideae</taxon>
        <taxon>Datureae</taxon>
        <taxon>Datura</taxon>
    </lineage>
</organism>
<reference evidence="1 2" key="1">
    <citation type="journal article" date="2021" name="BMC Genomics">
        <title>Datura genome reveals duplications of psychoactive alkaloid biosynthetic genes and high mutation rate following tissue culture.</title>
        <authorList>
            <person name="Rajewski A."/>
            <person name="Carter-House D."/>
            <person name="Stajich J."/>
            <person name="Litt A."/>
        </authorList>
    </citation>
    <scope>NUCLEOTIDE SEQUENCE [LARGE SCALE GENOMIC DNA]</scope>
    <source>
        <strain evidence="1">AR-01</strain>
    </source>
</reference>